<organism evidence="1 2">
    <name type="scientific">Heracleum sosnowskyi</name>
    <dbReference type="NCBI Taxonomy" id="360622"/>
    <lineage>
        <taxon>Eukaryota</taxon>
        <taxon>Viridiplantae</taxon>
        <taxon>Streptophyta</taxon>
        <taxon>Embryophyta</taxon>
        <taxon>Tracheophyta</taxon>
        <taxon>Spermatophyta</taxon>
        <taxon>Magnoliopsida</taxon>
        <taxon>eudicotyledons</taxon>
        <taxon>Gunneridae</taxon>
        <taxon>Pentapetalae</taxon>
        <taxon>asterids</taxon>
        <taxon>campanulids</taxon>
        <taxon>Apiales</taxon>
        <taxon>Apiaceae</taxon>
        <taxon>Apioideae</taxon>
        <taxon>apioid superclade</taxon>
        <taxon>Tordylieae</taxon>
        <taxon>Tordyliinae</taxon>
        <taxon>Heracleum</taxon>
    </lineage>
</organism>
<evidence type="ECO:0000313" key="1">
    <source>
        <dbReference type="EMBL" id="KAK1367479.1"/>
    </source>
</evidence>
<dbReference type="EMBL" id="JAUIZM010000009">
    <property type="protein sequence ID" value="KAK1367479.1"/>
    <property type="molecule type" value="Genomic_DNA"/>
</dbReference>
<dbReference type="Proteomes" id="UP001237642">
    <property type="component" value="Unassembled WGS sequence"/>
</dbReference>
<accession>A0AAD8HHX7</accession>
<sequence length="108" mass="11973">MSQKVNFSSCQQRLVGAVEELLSLDLGFGTTNPLYQDVEILSNEEDPVDFGPTQMQGESLIHGGYAFPEDIHVVDNNMEGPMIVPIYEVEAEDYVFGNPEVTMVADIF</sequence>
<gene>
    <name evidence="1" type="ORF">POM88_043040</name>
</gene>
<keyword evidence="2" id="KW-1185">Reference proteome</keyword>
<reference evidence="1" key="1">
    <citation type="submission" date="2023-02" db="EMBL/GenBank/DDBJ databases">
        <title>Genome of toxic invasive species Heracleum sosnowskyi carries increased number of genes despite the absence of recent whole-genome duplications.</title>
        <authorList>
            <person name="Schelkunov M."/>
            <person name="Shtratnikova V."/>
            <person name="Makarenko M."/>
            <person name="Klepikova A."/>
            <person name="Omelchenko D."/>
            <person name="Novikova G."/>
            <person name="Obukhova E."/>
            <person name="Bogdanov V."/>
            <person name="Penin A."/>
            <person name="Logacheva M."/>
        </authorList>
    </citation>
    <scope>NUCLEOTIDE SEQUENCE</scope>
    <source>
        <strain evidence="1">Hsosn_3</strain>
        <tissue evidence="1">Leaf</tissue>
    </source>
</reference>
<reference evidence="1" key="2">
    <citation type="submission" date="2023-05" db="EMBL/GenBank/DDBJ databases">
        <authorList>
            <person name="Schelkunov M.I."/>
        </authorList>
    </citation>
    <scope>NUCLEOTIDE SEQUENCE</scope>
    <source>
        <strain evidence="1">Hsosn_3</strain>
        <tissue evidence="1">Leaf</tissue>
    </source>
</reference>
<proteinExistence type="predicted"/>
<comment type="caution">
    <text evidence="1">The sequence shown here is derived from an EMBL/GenBank/DDBJ whole genome shotgun (WGS) entry which is preliminary data.</text>
</comment>
<name>A0AAD8HHX7_9APIA</name>
<protein>
    <submittedName>
        <fullName evidence="1">Uncharacterized protein</fullName>
    </submittedName>
</protein>
<dbReference type="AlphaFoldDB" id="A0AAD8HHX7"/>
<evidence type="ECO:0000313" key="2">
    <source>
        <dbReference type="Proteomes" id="UP001237642"/>
    </source>
</evidence>